<dbReference type="Proteomes" id="UP000696280">
    <property type="component" value="Unassembled WGS sequence"/>
</dbReference>
<comment type="caution">
    <text evidence="1">The sequence shown here is derived from an EMBL/GenBank/DDBJ whole genome shotgun (WGS) entry which is preliminary data.</text>
</comment>
<proteinExistence type="predicted"/>
<organism evidence="1 2">
    <name type="scientific">Hymenoscyphus fraxineus</name>
    <dbReference type="NCBI Taxonomy" id="746836"/>
    <lineage>
        <taxon>Eukaryota</taxon>
        <taxon>Fungi</taxon>
        <taxon>Dikarya</taxon>
        <taxon>Ascomycota</taxon>
        <taxon>Pezizomycotina</taxon>
        <taxon>Leotiomycetes</taxon>
        <taxon>Helotiales</taxon>
        <taxon>Helotiaceae</taxon>
        <taxon>Hymenoscyphus</taxon>
    </lineage>
</organism>
<gene>
    <name evidence="1" type="ORF">HYFRA_00003553</name>
</gene>
<sequence>MAKPLFVYPTCRRNKCNNEGETMSWDKAPLNGVHIDVTCKAASYLIKRVVPDEAEHESLLKKRVISAK</sequence>
<evidence type="ECO:0000313" key="2">
    <source>
        <dbReference type="Proteomes" id="UP000696280"/>
    </source>
</evidence>
<reference evidence="1" key="1">
    <citation type="submission" date="2021-07" db="EMBL/GenBank/DDBJ databases">
        <authorList>
            <person name="Durling M."/>
        </authorList>
    </citation>
    <scope>NUCLEOTIDE SEQUENCE</scope>
</reference>
<evidence type="ECO:0000313" key="1">
    <source>
        <dbReference type="EMBL" id="CAG8953342.1"/>
    </source>
</evidence>
<name>A0A9N9KWM7_9HELO</name>
<dbReference type="EMBL" id="CAJVRL010000049">
    <property type="protein sequence ID" value="CAG8953342.1"/>
    <property type="molecule type" value="Genomic_DNA"/>
</dbReference>
<accession>A0A9N9KWM7</accession>
<dbReference type="AlphaFoldDB" id="A0A9N9KWM7"/>
<protein>
    <submittedName>
        <fullName evidence="1">Uncharacterized protein</fullName>
    </submittedName>
</protein>
<keyword evidence="2" id="KW-1185">Reference proteome</keyword>